<feature type="domain" description="TonB-dependent receptor plug" evidence="14">
    <location>
        <begin position="48"/>
        <end position="157"/>
    </location>
</feature>
<dbReference type="InterPro" id="IPR012910">
    <property type="entry name" value="Plug_dom"/>
</dbReference>
<dbReference type="RefSeq" id="WP_006008612.1">
    <property type="nucleotide sequence ID" value="NZ_AUAV01000016.1"/>
</dbReference>
<evidence type="ECO:0000313" key="15">
    <source>
        <dbReference type="EMBL" id="GAC27240.1"/>
    </source>
</evidence>
<keyword evidence="2 9" id="KW-0813">Transport</keyword>
<dbReference type="Gene3D" id="2.40.170.20">
    <property type="entry name" value="TonB-dependent receptor, beta-barrel domain"/>
    <property type="match status" value="1"/>
</dbReference>
<gene>
    <name evidence="15" type="ORF">GPAL_0360</name>
</gene>
<comment type="similarity">
    <text evidence="9 11">Belongs to the TonB-dependent receptor family.</text>
</comment>
<keyword evidence="4 9" id="KW-0812">Transmembrane</keyword>
<dbReference type="InterPro" id="IPR036942">
    <property type="entry name" value="Beta-barrel_TonB_sf"/>
</dbReference>
<evidence type="ECO:0000256" key="2">
    <source>
        <dbReference type="ARBA" id="ARBA00022448"/>
    </source>
</evidence>
<keyword evidence="3 9" id="KW-1134">Transmembrane beta strand</keyword>
<feature type="domain" description="TonB-dependent receptor-like beta-barrel" evidence="13">
    <location>
        <begin position="248"/>
        <end position="698"/>
    </location>
</feature>
<evidence type="ECO:0000259" key="13">
    <source>
        <dbReference type="Pfam" id="PF00593"/>
    </source>
</evidence>
<feature type="chain" id="PRO_5003898631" evidence="12">
    <location>
        <begin position="24"/>
        <end position="728"/>
    </location>
</feature>
<dbReference type="InterPro" id="IPR037066">
    <property type="entry name" value="Plug_dom_sf"/>
</dbReference>
<proteinExistence type="inferred from homology"/>
<comment type="subcellular location">
    <subcellularLocation>
        <location evidence="1 9">Cell outer membrane</location>
        <topology evidence="1 9">Multi-pass membrane protein</topology>
    </subcellularLocation>
</comment>
<dbReference type="AlphaFoldDB" id="K6ZV74"/>
<keyword evidence="8 9" id="KW-0998">Cell outer membrane</keyword>
<dbReference type="GO" id="GO:0033214">
    <property type="term" value="P:siderophore-iron import into cell"/>
    <property type="evidence" value="ECO:0007669"/>
    <property type="project" value="TreeGrafter"/>
</dbReference>
<evidence type="ECO:0000256" key="7">
    <source>
        <dbReference type="ARBA" id="ARBA00023136"/>
    </source>
</evidence>
<keyword evidence="5 12" id="KW-0732">Signal</keyword>
<dbReference type="InterPro" id="IPR000531">
    <property type="entry name" value="Beta-barrel_TonB"/>
</dbReference>
<dbReference type="PROSITE" id="PS01156">
    <property type="entry name" value="TONB_DEPENDENT_REC_2"/>
    <property type="match status" value="1"/>
</dbReference>
<sequence length="728" mass="79867">MKFSKLSLGISSILMGVVFTSSAVESTTDTNSDSIEQITIFGSTAAVSKLPGSGAYISKEMLDTYATTDIQRILSSTAGVYFVEEDGYGLRPNIGMRGSSSDRSEKITIMEDGVLAAPAPYASPAAYYFPTVGRMQAVEILKGGSSIEYGPRTSGGVINLVSTAVPQDALGGKFDLALGSDGFSKLHTFVGGRNETSGGLVEIYNYQADGFKNLNSGQDTGFNKTDLLTKFDIYLDDDKRHQLEFKLKYSDESSDETYVGLTQQDFNENPYQRYSATQLDDMSTEHKHASVHYDYIISENMDLSVIAYINDFGRNWYKVSKINGSSLGSGAEEIASNFDATVSMGGAPDDITVTLKANNRDYLSRGIQGQFALYLNNHQINIGARVHNDEMDRFQWVDQYALAADFSMSVLSAGVPGTNSNRIDSANAYSFFVKDKMTFGDFIVTAGVRYENVNLARDDWGKTDPLRSADPSERNNEVSAFLPSVGTTYQANDNWVLLAGVQKAFAPPSPGNNKADNEEGWNYEFGGRFSYDSVNGELIGFVTKLDNLHGNCTASQGCNIDLIGQQYNAGKVDISGVEFVINHRAEFDSFAVPTRFNYTYSSAEFGETFESELGLWGSVEAGFDIPYLPKVTWQLESGIAGDNWQVLAAIKYVDEMRVVAGNNNIDENNGIDARTVVDISANYQIDDQQSLYAVVDNLFDKEYAVTRQHGGLQVGKPRSLQVGYRYQF</sequence>
<organism evidence="15 16">
    <name type="scientific">Brumicola pallidula DSM 14239 = ACAM 615</name>
    <dbReference type="NCBI Taxonomy" id="1121922"/>
    <lineage>
        <taxon>Bacteria</taxon>
        <taxon>Pseudomonadati</taxon>
        <taxon>Pseudomonadota</taxon>
        <taxon>Gammaproteobacteria</taxon>
        <taxon>Alteromonadales</taxon>
        <taxon>Alteromonadaceae</taxon>
        <taxon>Brumicola</taxon>
    </lineage>
</organism>
<feature type="short sequence motif" description="TonB C-terminal box" evidence="10">
    <location>
        <begin position="711"/>
        <end position="728"/>
    </location>
</feature>
<evidence type="ECO:0000256" key="5">
    <source>
        <dbReference type="ARBA" id="ARBA00022729"/>
    </source>
</evidence>
<evidence type="ECO:0000256" key="11">
    <source>
        <dbReference type="RuleBase" id="RU003357"/>
    </source>
</evidence>
<name>K6ZV74_9ALTE</name>
<dbReference type="SUPFAM" id="SSF56935">
    <property type="entry name" value="Porins"/>
    <property type="match status" value="1"/>
</dbReference>
<dbReference type="InterPro" id="IPR010917">
    <property type="entry name" value="TonB_rcpt_CS"/>
</dbReference>
<dbReference type="Pfam" id="PF07715">
    <property type="entry name" value="Plug"/>
    <property type="match status" value="1"/>
</dbReference>
<dbReference type="Pfam" id="PF00593">
    <property type="entry name" value="TonB_dep_Rec_b-barrel"/>
    <property type="match status" value="1"/>
</dbReference>
<dbReference type="PANTHER" id="PTHR30442">
    <property type="entry name" value="IRON III DICITRATE TRANSPORT PROTEIN FECA"/>
    <property type="match status" value="1"/>
</dbReference>
<evidence type="ECO:0000256" key="1">
    <source>
        <dbReference type="ARBA" id="ARBA00004571"/>
    </source>
</evidence>
<dbReference type="EMBL" id="BAEQ01000009">
    <property type="protein sequence ID" value="GAC27240.1"/>
    <property type="molecule type" value="Genomic_DNA"/>
</dbReference>
<protein>
    <submittedName>
        <fullName evidence="15">Iron complex outermembrane recepter protein</fullName>
    </submittedName>
</protein>
<reference evidence="16" key="1">
    <citation type="journal article" date="2014" name="Environ. Microbiol.">
        <title>Comparative genomics of the marine bacterial genus Glaciecola reveals the high degree of genomic diversity and genomic characteristic for cold adaptation.</title>
        <authorList>
            <person name="Qin Q.L."/>
            <person name="Xie B.B."/>
            <person name="Yu Y."/>
            <person name="Shu Y.L."/>
            <person name="Rong J.C."/>
            <person name="Zhang Y.J."/>
            <person name="Zhao D.L."/>
            <person name="Chen X.L."/>
            <person name="Zhang X.Y."/>
            <person name="Chen B."/>
            <person name="Zhou B.C."/>
            <person name="Zhang Y.Z."/>
        </authorList>
    </citation>
    <scope>NUCLEOTIDE SEQUENCE [LARGE SCALE GENOMIC DNA]</scope>
    <source>
        <strain evidence="16">ACAM 615</strain>
    </source>
</reference>
<evidence type="ECO:0000256" key="6">
    <source>
        <dbReference type="ARBA" id="ARBA00023077"/>
    </source>
</evidence>
<keyword evidence="7 9" id="KW-0472">Membrane</keyword>
<dbReference type="Proteomes" id="UP000006251">
    <property type="component" value="Unassembled WGS sequence"/>
</dbReference>
<accession>K6ZV74</accession>
<evidence type="ECO:0000259" key="14">
    <source>
        <dbReference type="Pfam" id="PF07715"/>
    </source>
</evidence>
<evidence type="ECO:0000256" key="4">
    <source>
        <dbReference type="ARBA" id="ARBA00022692"/>
    </source>
</evidence>
<evidence type="ECO:0000313" key="16">
    <source>
        <dbReference type="Proteomes" id="UP000006251"/>
    </source>
</evidence>
<evidence type="ECO:0000256" key="3">
    <source>
        <dbReference type="ARBA" id="ARBA00022452"/>
    </source>
</evidence>
<keyword evidence="16" id="KW-1185">Reference proteome</keyword>
<dbReference type="GO" id="GO:0009279">
    <property type="term" value="C:cell outer membrane"/>
    <property type="evidence" value="ECO:0007669"/>
    <property type="project" value="UniProtKB-SubCell"/>
</dbReference>
<feature type="signal peptide" evidence="12">
    <location>
        <begin position="1"/>
        <end position="23"/>
    </location>
</feature>
<dbReference type="STRING" id="1121922.GCA_000428905_02935"/>
<dbReference type="PANTHER" id="PTHR30442:SF0">
    <property type="entry name" value="FE(3+) DICITRATE TRANSPORT PROTEIN FECA"/>
    <property type="match status" value="1"/>
</dbReference>
<evidence type="ECO:0000256" key="12">
    <source>
        <dbReference type="SAM" id="SignalP"/>
    </source>
</evidence>
<dbReference type="Gene3D" id="2.170.130.10">
    <property type="entry name" value="TonB-dependent receptor, plug domain"/>
    <property type="match status" value="1"/>
</dbReference>
<evidence type="ECO:0000256" key="10">
    <source>
        <dbReference type="PROSITE-ProRule" id="PRU10144"/>
    </source>
</evidence>
<comment type="caution">
    <text evidence="15">The sequence shown here is derived from an EMBL/GenBank/DDBJ whole genome shotgun (WGS) entry which is preliminary data.</text>
</comment>
<dbReference type="InterPro" id="IPR039426">
    <property type="entry name" value="TonB-dep_rcpt-like"/>
</dbReference>
<evidence type="ECO:0000256" key="8">
    <source>
        <dbReference type="ARBA" id="ARBA00023237"/>
    </source>
</evidence>
<keyword evidence="6 11" id="KW-0798">TonB box</keyword>
<dbReference type="PROSITE" id="PS52016">
    <property type="entry name" value="TONB_DEPENDENT_REC_3"/>
    <property type="match status" value="1"/>
</dbReference>
<evidence type="ECO:0000256" key="9">
    <source>
        <dbReference type="PROSITE-ProRule" id="PRU01360"/>
    </source>
</evidence>